<dbReference type="RefSeq" id="WP_207418678.1">
    <property type="nucleotide sequence ID" value="NZ_CP061177.1"/>
</dbReference>
<keyword evidence="1" id="KW-0472">Membrane</keyword>
<dbReference type="EMBL" id="JACTNG010000009">
    <property type="protein sequence ID" value="MBO1080602.1"/>
    <property type="molecule type" value="Genomic_DNA"/>
</dbReference>
<keyword evidence="1" id="KW-1133">Transmembrane helix</keyword>
<evidence type="ECO:0000313" key="2">
    <source>
        <dbReference type="EMBL" id="MBO1080602.1"/>
    </source>
</evidence>
<evidence type="ECO:0000256" key="1">
    <source>
        <dbReference type="SAM" id="Phobius"/>
    </source>
</evidence>
<keyword evidence="1" id="KW-0812">Transmembrane</keyword>
<feature type="transmembrane region" description="Helical" evidence="1">
    <location>
        <begin position="15"/>
        <end position="36"/>
    </location>
</feature>
<gene>
    <name evidence="2" type="ORF">IAI61_16275</name>
</gene>
<feature type="transmembrane region" description="Helical" evidence="1">
    <location>
        <begin position="42"/>
        <end position="59"/>
    </location>
</feature>
<proteinExistence type="predicted"/>
<sequence>MDTLRDIADYAIRRGMGYAALGIGLVMLVLAANPLLALQSGALMTAALWLAMWGMALRLPRIDLRHTRLWNAFAPAVAGEAGRRLRERETRRQLSVVLAERLMWHADRAGMVALGLGGLTLAMLGYRALPG</sequence>
<protein>
    <submittedName>
        <fullName evidence="2">Uncharacterized protein</fullName>
    </submittedName>
</protein>
<keyword evidence="3" id="KW-1185">Reference proteome</keyword>
<comment type="caution">
    <text evidence="2">The sequence shown here is derived from an EMBL/GenBank/DDBJ whole genome shotgun (WGS) entry which is preliminary data.</text>
</comment>
<organism evidence="2 3">
    <name type="scientific">Roseomonas haemaphysalidis</name>
    <dbReference type="NCBI Taxonomy" id="2768162"/>
    <lineage>
        <taxon>Bacteria</taxon>
        <taxon>Pseudomonadati</taxon>
        <taxon>Pseudomonadota</taxon>
        <taxon>Alphaproteobacteria</taxon>
        <taxon>Acetobacterales</taxon>
        <taxon>Roseomonadaceae</taxon>
        <taxon>Roseomonas</taxon>
    </lineage>
</organism>
<feature type="transmembrane region" description="Helical" evidence="1">
    <location>
        <begin position="109"/>
        <end position="129"/>
    </location>
</feature>
<evidence type="ECO:0000313" key="3">
    <source>
        <dbReference type="Proteomes" id="UP001518989"/>
    </source>
</evidence>
<accession>A0ABS3KT06</accession>
<reference evidence="2 3" key="1">
    <citation type="submission" date="2020-09" db="EMBL/GenBank/DDBJ databases">
        <title>Roseomonas.</title>
        <authorList>
            <person name="Zhu W."/>
        </authorList>
    </citation>
    <scope>NUCLEOTIDE SEQUENCE [LARGE SCALE GENOMIC DNA]</scope>
    <source>
        <strain evidence="2 3">573</strain>
    </source>
</reference>
<dbReference type="Proteomes" id="UP001518989">
    <property type="component" value="Unassembled WGS sequence"/>
</dbReference>
<name>A0ABS3KT06_9PROT</name>